<evidence type="ECO:0000256" key="1">
    <source>
        <dbReference type="ARBA" id="ARBA00005058"/>
    </source>
</evidence>
<evidence type="ECO:0000313" key="8">
    <source>
        <dbReference type="Proteomes" id="UP000739538"/>
    </source>
</evidence>
<evidence type="ECO:0000313" key="7">
    <source>
        <dbReference type="EMBL" id="MCA9754518.1"/>
    </source>
</evidence>
<dbReference type="InterPro" id="IPR035994">
    <property type="entry name" value="Nucleoside_phosphorylase_sf"/>
</dbReference>
<comment type="function">
    <text evidence="5">The purine nucleoside phosphorylases catalyze the phosphorolytic breakdown of the N-glycosidic bond in the beta-(deoxy)ribonucleoside molecules, with the formation of the corresponding free purine bases and pentose-1-phosphate.</text>
</comment>
<reference evidence="7" key="1">
    <citation type="submission" date="2020-04" db="EMBL/GenBank/DDBJ databases">
        <authorList>
            <person name="Zhang T."/>
        </authorList>
    </citation>
    <scope>NUCLEOTIDE SEQUENCE</scope>
    <source>
        <strain evidence="7">HKST-UBA02</strain>
    </source>
</reference>
<dbReference type="PIRSF" id="PIRSF000477">
    <property type="entry name" value="PurNPase"/>
    <property type="match status" value="1"/>
</dbReference>
<dbReference type="InterPro" id="IPR000845">
    <property type="entry name" value="Nucleoside_phosphorylase_d"/>
</dbReference>
<dbReference type="NCBIfam" id="TIGR01697">
    <property type="entry name" value="PNPH-PUNA-XAPA"/>
    <property type="match status" value="1"/>
</dbReference>
<evidence type="ECO:0000256" key="2">
    <source>
        <dbReference type="ARBA" id="ARBA00006751"/>
    </source>
</evidence>
<comment type="pathway">
    <text evidence="1 5">Purine metabolism; purine nucleoside salvage.</text>
</comment>
<dbReference type="Proteomes" id="UP000739538">
    <property type="component" value="Unassembled WGS sequence"/>
</dbReference>
<dbReference type="PANTHER" id="PTHR11904:SF9">
    <property type="entry name" value="PURINE NUCLEOSIDE PHOSPHORYLASE-RELATED"/>
    <property type="match status" value="1"/>
</dbReference>
<proteinExistence type="inferred from homology"/>
<dbReference type="GO" id="GO:0005737">
    <property type="term" value="C:cytoplasm"/>
    <property type="evidence" value="ECO:0007669"/>
    <property type="project" value="TreeGrafter"/>
</dbReference>
<dbReference type="Gene3D" id="3.40.50.1580">
    <property type="entry name" value="Nucleoside phosphorylase domain"/>
    <property type="match status" value="1"/>
</dbReference>
<dbReference type="Pfam" id="PF01048">
    <property type="entry name" value="PNP_UDP_1"/>
    <property type="match status" value="1"/>
</dbReference>
<dbReference type="PROSITE" id="PS01240">
    <property type="entry name" value="PNP_MTAP_2"/>
    <property type="match status" value="1"/>
</dbReference>
<evidence type="ECO:0000259" key="6">
    <source>
        <dbReference type="Pfam" id="PF01048"/>
    </source>
</evidence>
<evidence type="ECO:0000256" key="5">
    <source>
        <dbReference type="PIRNR" id="PIRNR000477"/>
    </source>
</evidence>
<reference evidence="7" key="2">
    <citation type="journal article" date="2021" name="Microbiome">
        <title>Successional dynamics and alternative stable states in a saline activated sludge microbial community over 9 years.</title>
        <authorList>
            <person name="Wang Y."/>
            <person name="Ye J."/>
            <person name="Ju F."/>
            <person name="Liu L."/>
            <person name="Boyd J.A."/>
            <person name="Deng Y."/>
            <person name="Parks D.H."/>
            <person name="Jiang X."/>
            <person name="Yin X."/>
            <person name="Woodcroft B.J."/>
            <person name="Tyson G.W."/>
            <person name="Hugenholtz P."/>
            <person name="Polz M.F."/>
            <person name="Zhang T."/>
        </authorList>
    </citation>
    <scope>NUCLEOTIDE SEQUENCE</scope>
    <source>
        <strain evidence="7">HKST-UBA02</strain>
    </source>
</reference>
<dbReference type="SUPFAM" id="SSF53167">
    <property type="entry name" value="Purine and uridine phosphorylases"/>
    <property type="match status" value="1"/>
</dbReference>
<organism evidence="7 8">
    <name type="scientific">Eiseniibacteriota bacterium</name>
    <dbReference type="NCBI Taxonomy" id="2212470"/>
    <lineage>
        <taxon>Bacteria</taxon>
        <taxon>Candidatus Eiseniibacteriota</taxon>
    </lineage>
</organism>
<evidence type="ECO:0000256" key="4">
    <source>
        <dbReference type="ARBA" id="ARBA00022679"/>
    </source>
</evidence>
<dbReference type="EMBL" id="JAGQHS010000005">
    <property type="protein sequence ID" value="MCA9754518.1"/>
    <property type="molecule type" value="Genomic_DNA"/>
</dbReference>
<gene>
    <name evidence="7" type="ORF">KDA27_01860</name>
</gene>
<name>A0A956NAT0_UNCEI</name>
<dbReference type="NCBIfam" id="NF006054">
    <property type="entry name" value="PRK08202.1"/>
    <property type="match status" value="1"/>
</dbReference>
<dbReference type="InterPro" id="IPR018099">
    <property type="entry name" value="Purine_phosphorylase-2_CS"/>
</dbReference>
<keyword evidence="4 5" id="KW-0808">Transferase</keyword>
<evidence type="ECO:0000256" key="3">
    <source>
        <dbReference type="ARBA" id="ARBA00022676"/>
    </source>
</evidence>
<dbReference type="GO" id="GO:0009116">
    <property type="term" value="P:nucleoside metabolic process"/>
    <property type="evidence" value="ECO:0007669"/>
    <property type="project" value="InterPro"/>
</dbReference>
<dbReference type="AlphaFoldDB" id="A0A956NAT0"/>
<feature type="domain" description="Nucleoside phosphorylase" evidence="6">
    <location>
        <begin position="34"/>
        <end position="271"/>
    </location>
</feature>
<protein>
    <recommendedName>
        <fullName evidence="5">Purine nucleoside phosphorylase</fullName>
        <ecNumber evidence="5">2.4.2.1</ecNumber>
    </recommendedName>
    <alternativeName>
        <fullName evidence="5">Inosine-guanosine phosphorylase</fullName>
    </alternativeName>
</protein>
<accession>A0A956NAT0</accession>
<dbReference type="EC" id="2.4.2.1" evidence="5"/>
<keyword evidence="3 5" id="KW-0328">Glycosyltransferase</keyword>
<dbReference type="CDD" id="cd09009">
    <property type="entry name" value="PNP-EcPNPII_like"/>
    <property type="match status" value="1"/>
</dbReference>
<sequence>MSDLKDRIDESVAFIRSRFATTPEFGLVLGTGLGGVSGDMTVEARIPYGEIPHFPVSTTESHKGELECGHIGGRPCIVMSGRIHFYEGYSMEDVTYPIRVLRGLGVDRLLLTNAVGGMDPNYRAGDLFVTTDHINLIGANPLIGPNDDSLGPRFPDMSEPYDLSMVERVETLALEEKIPLRKGVFVAVAGPNLETRAEYRFLRWIGADVVGMSLVPEVLVAVHGGMMVCALAVITDMGLPDALEPVDIPRILAVAAEASPKVTRLLVRLIESYAAA</sequence>
<dbReference type="InterPro" id="IPR011268">
    <property type="entry name" value="Purine_phosphorylase"/>
</dbReference>
<dbReference type="GO" id="GO:0004731">
    <property type="term" value="F:purine-nucleoside phosphorylase activity"/>
    <property type="evidence" value="ECO:0007669"/>
    <property type="project" value="UniProtKB-EC"/>
</dbReference>
<dbReference type="PANTHER" id="PTHR11904">
    <property type="entry name" value="METHYLTHIOADENOSINE/PURINE NUCLEOSIDE PHOSPHORYLASE"/>
    <property type="match status" value="1"/>
</dbReference>
<comment type="caution">
    <text evidence="7">The sequence shown here is derived from an EMBL/GenBank/DDBJ whole genome shotgun (WGS) entry which is preliminary data.</text>
</comment>
<comment type="similarity">
    <text evidence="2 5">Belongs to the PNP/MTAP phosphorylase family.</text>
</comment>